<dbReference type="InterPro" id="IPR020886">
    <property type="entry name" value="MTH_967-like"/>
</dbReference>
<dbReference type="RefSeq" id="WP_229571777.1">
    <property type="nucleotide sequence ID" value="NZ_AP025226.1"/>
</dbReference>
<dbReference type="EMBL" id="AP025226">
    <property type="protein sequence ID" value="BDB97809.1"/>
    <property type="molecule type" value="Genomic_DNA"/>
</dbReference>
<dbReference type="Proteomes" id="UP001319921">
    <property type="component" value="Chromosome"/>
</dbReference>
<dbReference type="InterPro" id="IPR059051">
    <property type="entry name" value="MTH_967_PDDEXK"/>
</dbReference>
<dbReference type="InterPro" id="IPR010982">
    <property type="entry name" value="Lambda_DNA-bd_dom_sf"/>
</dbReference>
<dbReference type="Gene3D" id="1.10.260.40">
    <property type="entry name" value="lambda repressor-like DNA-binding domains"/>
    <property type="match status" value="1"/>
</dbReference>
<accession>A0AAQ4CPS8</accession>
<gene>
    <name evidence="6" type="ORF">SACC_08260</name>
</gene>
<name>A0AAQ4CPS8_9CREN</name>
<dbReference type="Pfam" id="PF01381">
    <property type="entry name" value="HTH_3"/>
    <property type="match status" value="1"/>
</dbReference>
<dbReference type="GO" id="GO:0003700">
    <property type="term" value="F:DNA-binding transcription factor activity"/>
    <property type="evidence" value="ECO:0007669"/>
    <property type="project" value="UniProtKB-UniRule"/>
</dbReference>
<dbReference type="GO" id="GO:0003677">
    <property type="term" value="F:DNA binding"/>
    <property type="evidence" value="ECO:0007669"/>
    <property type="project" value="UniProtKB-KW"/>
</dbReference>
<dbReference type="CDD" id="cd00093">
    <property type="entry name" value="HTH_XRE"/>
    <property type="match status" value="1"/>
</dbReference>
<evidence type="ECO:0000256" key="3">
    <source>
        <dbReference type="ARBA" id="ARBA00023163"/>
    </source>
</evidence>
<organism evidence="6 7">
    <name type="scientific">Saccharolobus caldissimus</name>
    <dbReference type="NCBI Taxonomy" id="1702097"/>
    <lineage>
        <taxon>Archaea</taxon>
        <taxon>Thermoproteota</taxon>
        <taxon>Thermoprotei</taxon>
        <taxon>Sulfolobales</taxon>
        <taxon>Sulfolobaceae</taxon>
        <taxon>Saccharolobus</taxon>
    </lineage>
</organism>
<dbReference type="SUPFAM" id="SSF47413">
    <property type="entry name" value="lambda repressor-like DNA-binding domains"/>
    <property type="match status" value="1"/>
</dbReference>
<keyword evidence="7" id="KW-1185">Reference proteome</keyword>
<evidence type="ECO:0000256" key="4">
    <source>
        <dbReference type="HAMAP-Rule" id="MF_00584"/>
    </source>
</evidence>
<keyword evidence="2 4" id="KW-0238">DNA-binding</keyword>
<evidence type="ECO:0000259" key="5">
    <source>
        <dbReference type="PROSITE" id="PS50943"/>
    </source>
</evidence>
<dbReference type="AlphaFoldDB" id="A0AAQ4CPS8"/>
<dbReference type="SMART" id="SM00530">
    <property type="entry name" value="HTH_XRE"/>
    <property type="match status" value="1"/>
</dbReference>
<dbReference type="KEGG" id="scas:SACC_08260"/>
<keyword evidence="3 4" id="KW-0804">Transcription</keyword>
<keyword evidence="1 4" id="KW-0805">Transcription regulation</keyword>
<feature type="domain" description="HTH cro/C1-type" evidence="5">
    <location>
        <begin position="125"/>
        <end position="180"/>
    </location>
</feature>
<sequence>MNSRIMDKVIDLLELKKCGYTIIEYPEHNRKSIDMIVNTNEPTIVKISEDKITKDEIADLRKIAASTRSASLIITNEEEEDIVSVKADNVFAMSPEGFRKIMNGEKIFLYRTRGGIFIKIRHDLLRHKREEMGYSIGDLAKFLGVSRKAIYDYEKGDSDVSLEVAEKLIDIFGEDIIGDIIKDSIKEFKEIEDEEQSIEPSSDNFKAKLMYMLKENGLKVLSLKLTAIDLIVRSNRNNKKYLLAIENKDYNKSLKKFYEAKKIASYTNSELLIIARSSRALKDYEELGYKIYEENDIPFLIDEIKGDSRR</sequence>
<protein>
    <recommendedName>
        <fullName evidence="4">Putative HTH-type transcriptional regulatory protein SACC_08260</fullName>
    </recommendedName>
</protein>
<reference evidence="6 7" key="1">
    <citation type="journal article" date="2022" name="Microbiol. Resour. Announc.">
        <title>Complete Genome Sequence of the Hyperthermophilic and Acidophilic Archaeon Saccharolobus caldissimus Strain HS-3T.</title>
        <authorList>
            <person name="Sakai H.D."/>
            <person name="Kurosawa N."/>
        </authorList>
    </citation>
    <scope>NUCLEOTIDE SEQUENCE [LARGE SCALE GENOMIC DNA]</scope>
    <source>
        <strain evidence="6 7">JCM32116</strain>
    </source>
</reference>
<dbReference type="GeneID" id="68865567"/>
<dbReference type="PROSITE" id="PS50943">
    <property type="entry name" value="HTH_CROC1"/>
    <property type="match status" value="1"/>
</dbReference>
<evidence type="ECO:0000256" key="2">
    <source>
        <dbReference type="ARBA" id="ARBA00023125"/>
    </source>
</evidence>
<dbReference type="Pfam" id="PF26553">
    <property type="entry name" value="PDDEXK_19"/>
    <property type="match status" value="1"/>
</dbReference>
<evidence type="ECO:0000313" key="7">
    <source>
        <dbReference type="Proteomes" id="UP001319921"/>
    </source>
</evidence>
<dbReference type="InterPro" id="IPR001387">
    <property type="entry name" value="Cro/C1-type_HTH"/>
</dbReference>
<dbReference type="HAMAP" id="MF_00584">
    <property type="entry name" value="HTH_type_cro_C1"/>
    <property type="match status" value="1"/>
</dbReference>
<evidence type="ECO:0000313" key="6">
    <source>
        <dbReference type="EMBL" id="BDB97809.1"/>
    </source>
</evidence>
<proteinExistence type="inferred from homology"/>
<evidence type="ECO:0000256" key="1">
    <source>
        <dbReference type="ARBA" id="ARBA00023015"/>
    </source>
</evidence>